<dbReference type="Gene3D" id="3.40.50.1820">
    <property type="entry name" value="alpha/beta hydrolase"/>
    <property type="match status" value="1"/>
</dbReference>
<feature type="domain" description="Secretion system C-terminal sorting" evidence="3">
    <location>
        <begin position="407"/>
        <end position="477"/>
    </location>
</feature>
<dbReference type="RefSeq" id="WP_346758476.1">
    <property type="nucleotide sequence ID" value="NZ_JAUJEB010000002.1"/>
</dbReference>
<feature type="signal peptide" evidence="2">
    <location>
        <begin position="1"/>
        <end position="22"/>
    </location>
</feature>
<evidence type="ECO:0000256" key="1">
    <source>
        <dbReference type="ARBA" id="ARBA00022729"/>
    </source>
</evidence>
<gene>
    <name evidence="4" type="ORF">QQ020_13800</name>
</gene>
<feature type="chain" id="PRO_5046470095" evidence="2">
    <location>
        <begin position="23"/>
        <end position="479"/>
    </location>
</feature>
<dbReference type="InterPro" id="IPR029058">
    <property type="entry name" value="AB_hydrolase_fold"/>
</dbReference>
<evidence type="ECO:0000313" key="4">
    <source>
        <dbReference type="EMBL" id="MDN5213136.1"/>
    </source>
</evidence>
<protein>
    <submittedName>
        <fullName evidence="4">T9SS type A sorting domain-containing protein</fullName>
    </submittedName>
</protein>
<keyword evidence="1 2" id="KW-0732">Signal</keyword>
<dbReference type="PANTHER" id="PTHR43037:SF1">
    <property type="entry name" value="BLL1128 PROTEIN"/>
    <property type="match status" value="1"/>
</dbReference>
<organism evidence="4 5">
    <name type="scientific">Agaribacillus aureus</name>
    <dbReference type="NCBI Taxonomy" id="3051825"/>
    <lineage>
        <taxon>Bacteria</taxon>
        <taxon>Pseudomonadati</taxon>
        <taxon>Bacteroidota</taxon>
        <taxon>Cytophagia</taxon>
        <taxon>Cytophagales</taxon>
        <taxon>Splendidivirgaceae</taxon>
        <taxon>Agaribacillus</taxon>
    </lineage>
</organism>
<name>A0ABT8L7D5_9BACT</name>
<sequence>MKKKNVWIFGVLMMFLFKVAVAQSPPPAEIPDVFKNYELDHNGTVIPYRLLTPESADKDQKFPLIVALHGAENFGAPKDRFLVNAGAYALGWLAPAIQNKYPSYVVAPHLYYPLFLDEGYGGWDREKSLDFLRKLINHLLATEKVDPDRIYLTGHSMGGIGTFIIPKHLENYFAALVPMNSAGGCPEVCDEIDNNLYDNLSIWAVHHRSDDADSNVRAVFSKLDSEGQEVYPTHSFGQELIDLPAERIEALIDEHQRYIYTEYHYPCNGDRFFCHTSSMDTILQDTLFQRWVFRQHKTDPEAITITSVEEENNYTINWEVKNPLDSVEVWFRTSEASTWLMLKKILGSKKSFDLVPTIKLQDIGANSKVKLVAINDGNFAYGISESKIARIVTGLPNDLENHTLLTYPNPATNKVHLRLPEKLSRINLRYQIISLQGTVMQSGHIKEKTIDVAGLPAGVYLMTLQSNSQYFRQKLTIAD</sequence>
<evidence type="ECO:0000313" key="5">
    <source>
        <dbReference type="Proteomes" id="UP001172083"/>
    </source>
</evidence>
<proteinExistence type="predicted"/>
<dbReference type="Pfam" id="PF18962">
    <property type="entry name" value="Por_Secre_tail"/>
    <property type="match status" value="1"/>
</dbReference>
<dbReference type="InterPro" id="IPR050955">
    <property type="entry name" value="Plant_Biomass_Hydrol_Est"/>
</dbReference>
<keyword evidence="5" id="KW-1185">Reference proteome</keyword>
<evidence type="ECO:0000259" key="3">
    <source>
        <dbReference type="Pfam" id="PF18962"/>
    </source>
</evidence>
<reference evidence="4" key="1">
    <citation type="submission" date="2023-06" db="EMBL/GenBank/DDBJ databases">
        <title>Genomic of Agaribacillus aureum.</title>
        <authorList>
            <person name="Wang G."/>
        </authorList>
    </citation>
    <scope>NUCLEOTIDE SEQUENCE</scope>
    <source>
        <strain evidence="4">BMA12</strain>
    </source>
</reference>
<accession>A0ABT8L7D5</accession>
<dbReference type="NCBIfam" id="TIGR04183">
    <property type="entry name" value="Por_Secre_tail"/>
    <property type="match status" value="1"/>
</dbReference>
<evidence type="ECO:0000256" key="2">
    <source>
        <dbReference type="SAM" id="SignalP"/>
    </source>
</evidence>
<dbReference type="EMBL" id="JAUJEB010000002">
    <property type="protein sequence ID" value="MDN5213136.1"/>
    <property type="molecule type" value="Genomic_DNA"/>
</dbReference>
<comment type="caution">
    <text evidence="4">The sequence shown here is derived from an EMBL/GenBank/DDBJ whole genome shotgun (WGS) entry which is preliminary data.</text>
</comment>
<dbReference type="SUPFAM" id="SSF53474">
    <property type="entry name" value="alpha/beta-Hydrolases"/>
    <property type="match status" value="1"/>
</dbReference>
<dbReference type="Proteomes" id="UP001172083">
    <property type="component" value="Unassembled WGS sequence"/>
</dbReference>
<dbReference type="InterPro" id="IPR026444">
    <property type="entry name" value="Secre_tail"/>
</dbReference>
<dbReference type="PANTHER" id="PTHR43037">
    <property type="entry name" value="UNNAMED PRODUCT-RELATED"/>
    <property type="match status" value="1"/>
</dbReference>